<dbReference type="InterPro" id="IPR029056">
    <property type="entry name" value="Ribokinase-like"/>
</dbReference>
<dbReference type="InterPro" id="IPR050306">
    <property type="entry name" value="PfkB_Carbo_kinase"/>
</dbReference>
<dbReference type="AlphaFoldDB" id="A0A7J6XE72"/>
<feature type="compositionally biased region" description="Basic and acidic residues" evidence="9">
    <location>
        <begin position="123"/>
        <end position="133"/>
    </location>
</feature>
<evidence type="ECO:0000256" key="1">
    <source>
        <dbReference type="ARBA" id="ARBA00004229"/>
    </source>
</evidence>
<keyword evidence="4" id="KW-0934">Plastid</keyword>
<keyword evidence="6 11" id="KW-0418">Kinase</keyword>
<dbReference type="EMBL" id="JABWDY010002398">
    <property type="protein sequence ID" value="KAF5206672.1"/>
    <property type="molecule type" value="Genomic_DNA"/>
</dbReference>
<dbReference type="OrthoDB" id="415590at2759"/>
<dbReference type="GO" id="GO:0042644">
    <property type="term" value="C:chloroplast nucleoid"/>
    <property type="evidence" value="ECO:0007669"/>
    <property type="project" value="UniProtKB-ARBA"/>
</dbReference>
<dbReference type="Gene3D" id="3.40.1190.20">
    <property type="match status" value="1"/>
</dbReference>
<reference evidence="11 12" key="1">
    <citation type="submission" date="2020-06" db="EMBL/GenBank/DDBJ databases">
        <title>Transcriptomic and genomic resources for Thalictrum thalictroides and T. hernandezii: Facilitating candidate gene discovery in an emerging model plant lineage.</title>
        <authorList>
            <person name="Arias T."/>
            <person name="Riano-Pachon D.M."/>
            <person name="Di Stilio V.S."/>
        </authorList>
    </citation>
    <scope>NUCLEOTIDE SEQUENCE [LARGE SCALE GENOMIC DNA]</scope>
    <source>
        <strain evidence="12">cv. WT478/WT964</strain>
        <tissue evidence="11">Leaves</tissue>
    </source>
</reference>
<protein>
    <submittedName>
        <fullName evidence="11">Fructokinase-2</fullName>
    </submittedName>
</protein>
<dbReference type="PANTHER" id="PTHR43085">
    <property type="entry name" value="HEXOKINASE FAMILY MEMBER"/>
    <property type="match status" value="1"/>
</dbReference>
<proteinExistence type="inferred from homology"/>
<dbReference type="Proteomes" id="UP000554482">
    <property type="component" value="Unassembled WGS sequence"/>
</dbReference>
<accession>A0A7J6XE72</accession>
<evidence type="ECO:0000256" key="2">
    <source>
        <dbReference type="ARBA" id="ARBA00010688"/>
    </source>
</evidence>
<gene>
    <name evidence="11" type="ORF">FRX31_003741</name>
</gene>
<evidence type="ECO:0000256" key="5">
    <source>
        <dbReference type="ARBA" id="ARBA00022679"/>
    </source>
</evidence>
<organism evidence="11 12">
    <name type="scientific">Thalictrum thalictroides</name>
    <name type="common">Rue-anemone</name>
    <name type="synonym">Anemone thalictroides</name>
    <dbReference type="NCBI Taxonomy" id="46969"/>
    <lineage>
        <taxon>Eukaryota</taxon>
        <taxon>Viridiplantae</taxon>
        <taxon>Streptophyta</taxon>
        <taxon>Embryophyta</taxon>
        <taxon>Tracheophyta</taxon>
        <taxon>Spermatophyta</taxon>
        <taxon>Magnoliopsida</taxon>
        <taxon>Ranunculales</taxon>
        <taxon>Ranunculaceae</taxon>
        <taxon>Thalictroideae</taxon>
        <taxon>Thalictrum</taxon>
    </lineage>
</organism>
<dbReference type="InterPro" id="IPR011611">
    <property type="entry name" value="PfkB_dom"/>
</dbReference>
<evidence type="ECO:0000256" key="6">
    <source>
        <dbReference type="ARBA" id="ARBA00022777"/>
    </source>
</evidence>
<name>A0A7J6XE72_THATH</name>
<evidence type="ECO:0000256" key="9">
    <source>
        <dbReference type="SAM" id="MobiDB-lite"/>
    </source>
</evidence>
<dbReference type="Pfam" id="PF00294">
    <property type="entry name" value="PfkB"/>
    <property type="match status" value="1"/>
</dbReference>
<evidence type="ECO:0000259" key="10">
    <source>
        <dbReference type="Pfam" id="PF00294"/>
    </source>
</evidence>
<dbReference type="GO" id="GO:0009658">
    <property type="term" value="P:chloroplast organization"/>
    <property type="evidence" value="ECO:0007669"/>
    <property type="project" value="TreeGrafter"/>
</dbReference>
<keyword evidence="5" id="KW-0808">Transferase</keyword>
<evidence type="ECO:0000256" key="3">
    <source>
        <dbReference type="ARBA" id="ARBA00022528"/>
    </source>
</evidence>
<feature type="region of interest" description="Disordered" evidence="9">
    <location>
        <begin position="518"/>
        <end position="546"/>
    </location>
</feature>
<dbReference type="GO" id="GO:0009662">
    <property type="term" value="P:etioplast organization"/>
    <property type="evidence" value="ECO:0007669"/>
    <property type="project" value="TreeGrafter"/>
</dbReference>
<dbReference type="CDD" id="cd01167">
    <property type="entry name" value="bac_FRK"/>
    <property type="match status" value="1"/>
</dbReference>
<feature type="compositionally biased region" description="Basic residues" evidence="9">
    <location>
        <begin position="57"/>
        <end position="67"/>
    </location>
</feature>
<dbReference type="SUPFAM" id="SSF53613">
    <property type="entry name" value="Ribokinase-like"/>
    <property type="match status" value="1"/>
</dbReference>
<keyword evidence="12" id="KW-1185">Reference proteome</keyword>
<sequence length="546" mass="61722">WQPHWPNSTAPSFLYGQNIRFQNTVGLRVEAKKNIGQTVVHNVSDDEDASSEEPIKTSKRAPRKSTKKVTVETLDDEARSEMVSNAPQDEGPKKIRRTRKKADPTITSSTETKKKVGRRRKTEKAIDDVKDQESDNNDSNLEWPSMNQTIEEKEEDLEFTQGEDEDISFTYSWPPLVCCFGAAQHAFVPSGRPANRLIDYEIHERMRDALWSPDKFVRAPGSSSSSVAIALASLGGRVAFMGKLGEDDYGQTMLYYLNVNNIQTRSVSIDSKKLTAVSHMRIGKRGGLRTTCVKPCAEDSFLKSEINVDVLKEAKMFYFNSSSLLERDMRSTTLQAIKISKKLGGIIFFDLNLPMPFWQSASETKMFIQEAWNLADVIELTKQELEFLCGIQTSEEFDTKDNDKSKFQHYKREVVMPLWHENLKVLFVTNGTSKIHYYTENNDGSVHGMEDAPITPFTGDMSTSGDGIVAALMRMLTVQPHLITDKNYLEHTIKYAIDCGVIDQWIHGKTCGFPPDEDAEENLVSDPNGIRSITEREYRTLEPVSP</sequence>
<keyword evidence="3" id="KW-0150">Chloroplast</keyword>
<keyword evidence="7" id="KW-0809">Transit peptide</keyword>
<dbReference type="GO" id="GO:0016301">
    <property type="term" value="F:kinase activity"/>
    <property type="evidence" value="ECO:0007669"/>
    <property type="project" value="UniProtKB-KW"/>
</dbReference>
<comment type="subcellular location">
    <subcellularLocation>
        <location evidence="1">Plastid</location>
        <location evidence="1">Chloroplast</location>
    </subcellularLocation>
</comment>
<evidence type="ECO:0000256" key="4">
    <source>
        <dbReference type="ARBA" id="ARBA00022640"/>
    </source>
</evidence>
<comment type="function">
    <text evidence="8">Required for proper chloroplast development, most likely through regulating plastid-encoded polymerase (PEP) dependent chloroplast transcription. Acts as a component of the transcriptionally active plastid chromosome that is required for plastid gene expression.</text>
</comment>
<dbReference type="PANTHER" id="PTHR43085:SF2">
    <property type="entry name" value="FRUCTOKINASE-LIKE 2, CHLOROPLASTIC"/>
    <property type="match status" value="1"/>
</dbReference>
<feature type="region of interest" description="Disordered" evidence="9">
    <location>
        <begin position="42"/>
        <end position="143"/>
    </location>
</feature>
<evidence type="ECO:0000256" key="8">
    <source>
        <dbReference type="ARBA" id="ARBA00058434"/>
    </source>
</evidence>
<comment type="caution">
    <text evidence="11">The sequence shown here is derived from an EMBL/GenBank/DDBJ whole genome shotgun (WGS) entry which is preliminary data.</text>
</comment>
<feature type="domain" description="Carbohydrate kinase PfkB" evidence="10">
    <location>
        <begin position="213"/>
        <end position="477"/>
    </location>
</feature>
<feature type="non-terminal residue" evidence="11">
    <location>
        <position position="546"/>
    </location>
</feature>
<evidence type="ECO:0000313" key="12">
    <source>
        <dbReference type="Proteomes" id="UP000554482"/>
    </source>
</evidence>
<dbReference type="FunFam" id="3.40.1190.20:FF:000021">
    <property type="entry name" value="Fructokinase-like 2, chloroplastic"/>
    <property type="match status" value="1"/>
</dbReference>
<evidence type="ECO:0000313" key="11">
    <source>
        <dbReference type="EMBL" id="KAF5206672.1"/>
    </source>
</evidence>
<comment type="similarity">
    <text evidence="2">Belongs to the carbohydrate kinase PfkB family.</text>
</comment>
<dbReference type="GO" id="GO:0042793">
    <property type="term" value="P:plastid transcription"/>
    <property type="evidence" value="ECO:0007669"/>
    <property type="project" value="TreeGrafter"/>
</dbReference>
<evidence type="ECO:0000256" key="7">
    <source>
        <dbReference type="ARBA" id="ARBA00022946"/>
    </source>
</evidence>